<evidence type="ECO:0000313" key="10">
    <source>
        <dbReference type="Proteomes" id="UP000568696"/>
    </source>
</evidence>
<name>A0A7X8MXC2_9CORY</name>
<feature type="transmembrane region" description="Helical" evidence="8">
    <location>
        <begin position="257"/>
        <end position="278"/>
    </location>
</feature>
<evidence type="ECO:0000256" key="5">
    <source>
        <dbReference type="ARBA" id="ARBA00022989"/>
    </source>
</evidence>
<feature type="transmembrane region" description="Helical" evidence="8">
    <location>
        <begin position="331"/>
        <end position="351"/>
    </location>
</feature>
<accession>A0A7X8MXC2</accession>
<feature type="transmembrane region" description="Helical" evidence="8">
    <location>
        <begin position="285"/>
        <end position="302"/>
    </location>
</feature>
<feature type="transmembrane region" description="Helical" evidence="8">
    <location>
        <begin position="308"/>
        <end position="324"/>
    </location>
</feature>
<dbReference type="EMBL" id="JAAYSN010000284">
    <property type="protein sequence ID" value="NLP40078.1"/>
    <property type="molecule type" value="Genomic_DNA"/>
</dbReference>
<evidence type="ECO:0000256" key="1">
    <source>
        <dbReference type="ARBA" id="ARBA00004651"/>
    </source>
</evidence>
<dbReference type="Proteomes" id="UP000568696">
    <property type="component" value="Unassembled WGS sequence"/>
</dbReference>
<keyword evidence="2" id="KW-1003">Cell membrane</keyword>
<feature type="transmembrane region" description="Helical" evidence="8">
    <location>
        <begin position="165"/>
        <end position="189"/>
    </location>
</feature>
<organism evidence="9 10">
    <name type="scientific">Corynebacterium pollutisoli</name>
    <dbReference type="NCBI Taxonomy" id="1610489"/>
    <lineage>
        <taxon>Bacteria</taxon>
        <taxon>Bacillati</taxon>
        <taxon>Actinomycetota</taxon>
        <taxon>Actinomycetes</taxon>
        <taxon>Mycobacteriales</taxon>
        <taxon>Corynebacteriaceae</taxon>
        <taxon>Corynebacterium</taxon>
    </lineage>
</organism>
<keyword evidence="3" id="KW-0808">Transferase</keyword>
<evidence type="ECO:0000313" key="9">
    <source>
        <dbReference type="EMBL" id="NLP40078.1"/>
    </source>
</evidence>
<keyword evidence="4 8" id="KW-0812">Transmembrane</keyword>
<gene>
    <name evidence="9" type="ORF">GX356_10255</name>
</gene>
<evidence type="ECO:0000256" key="6">
    <source>
        <dbReference type="ARBA" id="ARBA00023136"/>
    </source>
</evidence>
<dbReference type="AlphaFoldDB" id="A0A7X8MXC2"/>
<protein>
    <submittedName>
        <fullName evidence="9">DUF2029 domain-containing protein</fullName>
    </submittedName>
</protein>
<evidence type="ECO:0000256" key="8">
    <source>
        <dbReference type="SAM" id="Phobius"/>
    </source>
</evidence>
<dbReference type="GO" id="GO:0005886">
    <property type="term" value="C:plasma membrane"/>
    <property type="evidence" value="ECO:0007669"/>
    <property type="project" value="UniProtKB-SubCell"/>
</dbReference>
<evidence type="ECO:0000256" key="3">
    <source>
        <dbReference type="ARBA" id="ARBA00022679"/>
    </source>
</evidence>
<feature type="transmembrane region" description="Helical" evidence="8">
    <location>
        <begin position="371"/>
        <end position="391"/>
    </location>
</feature>
<dbReference type="Pfam" id="PF09594">
    <property type="entry name" value="GT87"/>
    <property type="match status" value="1"/>
</dbReference>
<keyword evidence="5 8" id="KW-1133">Transmembrane helix</keyword>
<dbReference type="GO" id="GO:0016758">
    <property type="term" value="F:hexosyltransferase activity"/>
    <property type="evidence" value="ECO:0007669"/>
    <property type="project" value="InterPro"/>
</dbReference>
<feature type="transmembrane region" description="Helical" evidence="8">
    <location>
        <begin position="121"/>
        <end position="145"/>
    </location>
</feature>
<sequence>MPHRPAPLLGAPVLIAVLLWLGAWMARKETYVVGGWHLGLHVPTDLQVYLLAGRRLNEGGLLYDAPLLGELPFTYPPFAAGVFRWLATLTPDLATIIWQAANLLALVAVILLCFSERRRPVAFLAVLLAVAFLATEPVRGSFYFGQINLILMLLVAVDVLPRHHRFAGVGIGIAAGLKLTPAFFVIIFLVQRRFRAAAVAAGTFLATVVAGFFIVPDAGAFWREAMLNSERVGVHENPGAQSIKSLLVRNAGTDSTLLWLLLALLVTALTAAAAWLALRRGNRTLALALTGIGACLVSPFSWFHHWVWIVPLTVAVIAGIASRIDARGVLAAQLGALLTVAVVFLMLLPYVSGVLWPQMAYPGPWFLEVNLAWQLAFTGYGLLFLLGWTAWAGWDRYRSLTADAR</sequence>
<comment type="similarity">
    <text evidence="7">Belongs to the glycosyltransferase 87 family.</text>
</comment>
<dbReference type="InterPro" id="IPR018584">
    <property type="entry name" value="GT87"/>
</dbReference>
<feature type="transmembrane region" description="Helical" evidence="8">
    <location>
        <begin position="196"/>
        <end position="215"/>
    </location>
</feature>
<proteinExistence type="inferred from homology"/>
<feature type="transmembrane region" description="Helical" evidence="8">
    <location>
        <begin position="96"/>
        <end position="114"/>
    </location>
</feature>
<evidence type="ECO:0000256" key="2">
    <source>
        <dbReference type="ARBA" id="ARBA00022475"/>
    </source>
</evidence>
<keyword evidence="6 8" id="KW-0472">Membrane</keyword>
<evidence type="ECO:0000256" key="4">
    <source>
        <dbReference type="ARBA" id="ARBA00022692"/>
    </source>
</evidence>
<comment type="subcellular location">
    <subcellularLocation>
        <location evidence="1">Cell membrane</location>
        <topology evidence="1">Multi-pass membrane protein</topology>
    </subcellularLocation>
</comment>
<reference evidence="9 10" key="1">
    <citation type="journal article" date="2020" name="Biotechnol. Biofuels">
        <title>New insights from the biogas microbiome by comprehensive genome-resolved metagenomics of nearly 1600 species originating from multiple anaerobic digesters.</title>
        <authorList>
            <person name="Campanaro S."/>
            <person name="Treu L."/>
            <person name="Rodriguez-R L.M."/>
            <person name="Kovalovszki A."/>
            <person name="Ziels R.M."/>
            <person name="Maus I."/>
            <person name="Zhu X."/>
            <person name="Kougias P.G."/>
            <person name="Basile A."/>
            <person name="Luo G."/>
            <person name="Schluter A."/>
            <person name="Konstantinidis K.T."/>
            <person name="Angelidaki I."/>
        </authorList>
    </citation>
    <scope>NUCLEOTIDE SEQUENCE [LARGE SCALE GENOMIC DNA]</scope>
    <source>
        <strain evidence="9">AS23ysBPME_344</strain>
    </source>
</reference>
<comment type="caution">
    <text evidence="9">The sequence shown here is derived from an EMBL/GenBank/DDBJ whole genome shotgun (WGS) entry which is preliminary data.</text>
</comment>
<evidence type="ECO:0000256" key="7">
    <source>
        <dbReference type="ARBA" id="ARBA00024033"/>
    </source>
</evidence>